<accession>A0ABS3ZQP3</accession>
<organism evidence="1 2">
    <name type="scientific">Bradyrhizobium vignae</name>
    <dbReference type="NCBI Taxonomy" id="1549949"/>
    <lineage>
        <taxon>Bacteria</taxon>
        <taxon>Pseudomonadati</taxon>
        <taxon>Pseudomonadota</taxon>
        <taxon>Alphaproteobacteria</taxon>
        <taxon>Hyphomicrobiales</taxon>
        <taxon>Nitrobacteraceae</taxon>
        <taxon>Bradyrhizobium</taxon>
    </lineage>
</organism>
<keyword evidence="2" id="KW-1185">Reference proteome</keyword>
<evidence type="ECO:0000313" key="2">
    <source>
        <dbReference type="Proteomes" id="UP000669317"/>
    </source>
</evidence>
<dbReference type="Proteomes" id="UP000669317">
    <property type="component" value="Unassembled WGS sequence"/>
</dbReference>
<protein>
    <submittedName>
        <fullName evidence="1">Uncharacterized protein</fullName>
    </submittedName>
</protein>
<gene>
    <name evidence="1" type="ORF">JWS04_05120</name>
</gene>
<name>A0ABS3ZQP3_9BRAD</name>
<reference evidence="1 2" key="1">
    <citation type="submission" date="2021-03" db="EMBL/GenBank/DDBJ databases">
        <title>Genome Sequence of Bradyrhizobium vignae strain ISRA400.</title>
        <authorList>
            <person name="Tisa L.S."/>
            <person name="Svistoonoff S."/>
            <person name="Hocher V."/>
            <person name="Fall S."/>
            <person name="Zaiya A."/>
            <person name="Naing D."/>
            <person name="Niang N."/>
            <person name="Diouf A."/>
            <person name="Dasylva M.C."/>
            <person name="Toure O."/>
            <person name="Gueye M."/>
            <person name="Gully D."/>
            <person name="Tisseyre P."/>
            <person name="Simpson S."/>
            <person name="Morris K."/>
            <person name="Thomas W.K."/>
        </authorList>
    </citation>
    <scope>NUCLEOTIDE SEQUENCE [LARGE SCALE GENOMIC DNA]</scope>
    <source>
        <strain evidence="1 2">ISRA400</strain>
    </source>
</reference>
<sequence>MLQLAFSLRQERLQLMQLLCNLLEAVHLLPRSPDHAAAAQTIQRFEHRLAVLIQGSETARLADRDVVGRAGSL</sequence>
<comment type="caution">
    <text evidence="1">The sequence shown here is derived from an EMBL/GenBank/DDBJ whole genome shotgun (WGS) entry which is preliminary data.</text>
</comment>
<dbReference type="RefSeq" id="WP_209294499.1">
    <property type="nucleotide sequence ID" value="NZ_JAGIKT010000007.1"/>
</dbReference>
<dbReference type="EMBL" id="JAGIKT010000007">
    <property type="protein sequence ID" value="MBP0110477.1"/>
    <property type="molecule type" value="Genomic_DNA"/>
</dbReference>
<proteinExistence type="predicted"/>
<evidence type="ECO:0000313" key="1">
    <source>
        <dbReference type="EMBL" id="MBP0110477.1"/>
    </source>
</evidence>